<feature type="region of interest" description="Disordered" evidence="1">
    <location>
        <begin position="206"/>
        <end position="228"/>
    </location>
</feature>
<feature type="compositionally biased region" description="Basic and acidic residues" evidence="1">
    <location>
        <begin position="218"/>
        <end position="227"/>
    </location>
</feature>
<feature type="region of interest" description="Disordered" evidence="1">
    <location>
        <begin position="413"/>
        <end position="446"/>
    </location>
</feature>
<name>A0A168NSU0_ABSGL</name>
<evidence type="ECO:0000313" key="2">
    <source>
        <dbReference type="EMBL" id="SAM01127.1"/>
    </source>
</evidence>
<dbReference type="InParanoid" id="A0A168NSU0"/>
<feature type="compositionally biased region" description="Polar residues" evidence="1">
    <location>
        <begin position="422"/>
        <end position="433"/>
    </location>
</feature>
<dbReference type="OrthoDB" id="2291057at2759"/>
<dbReference type="EMBL" id="LT553503">
    <property type="protein sequence ID" value="SAM01127.1"/>
    <property type="molecule type" value="Genomic_DNA"/>
</dbReference>
<dbReference type="OMA" id="LESHRMG"/>
<protein>
    <submittedName>
        <fullName evidence="2">Uncharacterized protein</fullName>
    </submittedName>
</protein>
<dbReference type="Proteomes" id="UP000078561">
    <property type="component" value="Unassembled WGS sequence"/>
</dbReference>
<feature type="compositionally biased region" description="Basic residues" evidence="1">
    <location>
        <begin position="206"/>
        <end position="217"/>
    </location>
</feature>
<dbReference type="AlphaFoldDB" id="A0A168NSU0"/>
<keyword evidence="3" id="KW-1185">Reference proteome</keyword>
<proteinExistence type="predicted"/>
<gene>
    <name evidence="2" type="primary">ABSGL_06864.1 scaffold 8678</name>
</gene>
<accession>A0A168NSU0</accession>
<evidence type="ECO:0000256" key="1">
    <source>
        <dbReference type="SAM" id="MobiDB-lite"/>
    </source>
</evidence>
<reference evidence="2" key="1">
    <citation type="submission" date="2016-04" db="EMBL/GenBank/DDBJ databases">
        <authorList>
            <person name="Evans L.H."/>
            <person name="Alamgir A."/>
            <person name="Owens N."/>
            <person name="Weber N.D."/>
            <person name="Virtaneva K."/>
            <person name="Barbian K."/>
            <person name="Babar A."/>
            <person name="Rosenke K."/>
        </authorList>
    </citation>
    <scope>NUCLEOTIDE SEQUENCE [LARGE SCALE GENOMIC DNA]</scope>
    <source>
        <strain evidence="2">CBS 101.48</strain>
    </source>
</reference>
<evidence type="ECO:0000313" key="3">
    <source>
        <dbReference type="Proteomes" id="UP000078561"/>
    </source>
</evidence>
<sequence>MMNAMIDVDDRINMKKIDLIQQATTRLRRRQLEEQLSGMMAYMAEIQTQSKHIYDQITCAMTTTQHLTDYDIGQQHTQMDLLEKQVILLQSMQQRWFPSIPTDTASLCTTDDNGANDINGSYGNHGSATAAVDDDQTASITMSRLSSLSMISSLFSRPISRATSVSEFTDVDSTGDDHDFRHSYATPSPSTAALDQQWNQFYRHQRRLRTKNHRKRYQDRQRLNGSDDRDDVLADLVIASPPSASATMKRPLHQKYNKVTSMLALPLSTTARDLSSSSIPLPSPPMSPLSSSNSCRSSTFPQATLYPHHHAYLPSDYSTSYDLQEDDIRTDVNDYCGSVDSQQRLDRPKEDAHYNVFEDTMDFLEQMDAALAKKTDGDDDGYDDQFFQDMTFLLDHPELCNQPLADLAPLLEQHHQQQQQESDQLPRSLSTMRSYGPTHGPSPSSPYLKDLCSSGWQWYRFLSVLSASYVVSLLKGPDDLLID</sequence>
<organism evidence="2">
    <name type="scientific">Absidia glauca</name>
    <name type="common">Pin mould</name>
    <dbReference type="NCBI Taxonomy" id="4829"/>
    <lineage>
        <taxon>Eukaryota</taxon>
        <taxon>Fungi</taxon>
        <taxon>Fungi incertae sedis</taxon>
        <taxon>Mucoromycota</taxon>
        <taxon>Mucoromycotina</taxon>
        <taxon>Mucoromycetes</taxon>
        <taxon>Mucorales</taxon>
        <taxon>Cunninghamellaceae</taxon>
        <taxon>Absidia</taxon>
    </lineage>
</organism>
<feature type="region of interest" description="Disordered" evidence="1">
    <location>
        <begin position="273"/>
        <end position="295"/>
    </location>
</feature>